<dbReference type="Proteomes" id="UP000565205">
    <property type="component" value="Unassembled WGS sequence"/>
</dbReference>
<dbReference type="Pfam" id="PF03205">
    <property type="entry name" value="MobB"/>
    <property type="match status" value="1"/>
</dbReference>
<dbReference type="AlphaFoldDB" id="A0A850NW20"/>
<dbReference type="Proteomes" id="UP000557688">
    <property type="component" value="Unassembled WGS sequence"/>
</dbReference>
<evidence type="ECO:0000259" key="1">
    <source>
        <dbReference type="Pfam" id="PF03205"/>
    </source>
</evidence>
<dbReference type="Gene3D" id="3.40.50.300">
    <property type="entry name" value="P-loop containing nucleotide triphosphate hydrolases"/>
    <property type="match status" value="1"/>
</dbReference>
<feature type="domain" description="Molybdopterin-guanine dinucleotide biosynthesis protein B (MobB)" evidence="1">
    <location>
        <begin position="3"/>
        <end position="118"/>
    </location>
</feature>
<protein>
    <submittedName>
        <fullName evidence="3">Molybdopterin-guanine dinucleotide biosynthesis protein B</fullName>
    </submittedName>
</protein>
<reference evidence="2 4" key="2">
    <citation type="submission" date="2020-08" db="EMBL/GenBank/DDBJ databases">
        <title>Genomic Encyclopedia of Type Strains, Phase III (KMG-III): the genomes of soil and plant-associated and newly described type strains.</title>
        <authorList>
            <person name="Whitman W."/>
        </authorList>
    </citation>
    <scope>NUCLEOTIDE SEQUENCE [LARGE SCALE GENOMIC DNA]</scope>
    <source>
        <strain evidence="2 4">CECT 8088</strain>
    </source>
</reference>
<reference evidence="3 5" key="1">
    <citation type="submission" date="2020-06" db="EMBL/GenBank/DDBJ databases">
        <title>Description of novel acetic acid bacteria.</title>
        <authorList>
            <person name="Sombolestani A."/>
        </authorList>
    </citation>
    <scope>NUCLEOTIDE SEQUENCE [LARGE SCALE GENOMIC DNA]</scope>
    <source>
        <strain evidence="3 5">LMG 26838</strain>
    </source>
</reference>
<dbReference type="InterPro" id="IPR004435">
    <property type="entry name" value="MobB_dom"/>
</dbReference>
<evidence type="ECO:0000313" key="3">
    <source>
        <dbReference type="EMBL" id="NVN31715.1"/>
    </source>
</evidence>
<evidence type="ECO:0000313" key="2">
    <source>
        <dbReference type="EMBL" id="MBB3172763.1"/>
    </source>
</evidence>
<dbReference type="InterPro" id="IPR052539">
    <property type="entry name" value="MGD_biosynthesis_adapter"/>
</dbReference>
<name>A0A850NW20_9PROT</name>
<dbReference type="SUPFAM" id="SSF52540">
    <property type="entry name" value="P-loop containing nucleoside triphosphate hydrolases"/>
    <property type="match status" value="1"/>
</dbReference>
<dbReference type="NCBIfam" id="TIGR00176">
    <property type="entry name" value="mobB"/>
    <property type="match status" value="1"/>
</dbReference>
<sequence>MRVVGLVGRSGSGKTTLIEAVLPILAACGLRVSTIKHSHKPLALDIEGKDSFRHRAAGAHETLVAGRSGWALHGGRPEHPPGLAALLGRLSPVDLVLVEGFGAESIPRAEICRAARLSQPGGDPLWQDDPSIATLITDAPAAMRAAGWCGTCLPLDDAGAVAAWLAATCG</sequence>
<dbReference type="CDD" id="cd03116">
    <property type="entry name" value="MobB"/>
    <property type="match status" value="1"/>
</dbReference>
<dbReference type="EMBL" id="JACHXV010000002">
    <property type="protein sequence ID" value="MBB3172763.1"/>
    <property type="molecule type" value="Genomic_DNA"/>
</dbReference>
<dbReference type="GO" id="GO:0005525">
    <property type="term" value="F:GTP binding"/>
    <property type="evidence" value="ECO:0007669"/>
    <property type="project" value="InterPro"/>
</dbReference>
<dbReference type="EMBL" id="JABXXQ010000468">
    <property type="protein sequence ID" value="NVN31715.1"/>
    <property type="molecule type" value="Genomic_DNA"/>
</dbReference>
<evidence type="ECO:0000313" key="4">
    <source>
        <dbReference type="Proteomes" id="UP000557688"/>
    </source>
</evidence>
<proteinExistence type="predicted"/>
<gene>
    <name evidence="3" type="primary">mobB</name>
    <name evidence="2" type="ORF">FHR90_000577</name>
    <name evidence="3" type="ORF">HUK83_15410</name>
</gene>
<evidence type="ECO:0000313" key="5">
    <source>
        <dbReference type="Proteomes" id="UP000565205"/>
    </source>
</evidence>
<keyword evidence="4" id="KW-1185">Reference proteome</keyword>
<dbReference type="RefSeq" id="WP_176626206.1">
    <property type="nucleotide sequence ID" value="NZ_JACHXV010000002.1"/>
</dbReference>
<comment type="caution">
    <text evidence="3">The sequence shown here is derived from an EMBL/GenBank/DDBJ whole genome shotgun (WGS) entry which is preliminary data.</text>
</comment>
<dbReference type="InterPro" id="IPR027417">
    <property type="entry name" value="P-loop_NTPase"/>
</dbReference>
<organism evidence="3 5">
    <name type="scientific">Endobacter medicaginis</name>
    <dbReference type="NCBI Taxonomy" id="1181271"/>
    <lineage>
        <taxon>Bacteria</taxon>
        <taxon>Pseudomonadati</taxon>
        <taxon>Pseudomonadota</taxon>
        <taxon>Alphaproteobacteria</taxon>
        <taxon>Acetobacterales</taxon>
        <taxon>Acetobacteraceae</taxon>
        <taxon>Endobacter</taxon>
    </lineage>
</organism>
<dbReference type="PANTHER" id="PTHR40072:SF1">
    <property type="entry name" value="MOLYBDOPTERIN-GUANINE DINUCLEOTIDE BIOSYNTHESIS ADAPTER PROTEIN"/>
    <property type="match status" value="1"/>
</dbReference>
<dbReference type="PANTHER" id="PTHR40072">
    <property type="entry name" value="MOLYBDOPTERIN-GUANINE DINUCLEOTIDE BIOSYNTHESIS ADAPTER PROTEIN-RELATED"/>
    <property type="match status" value="1"/>
</dbReference>
<dbReference type="GO" id="GO:0006777">
    <property type="term" value="P:Mo-molybdopterin cofactor biosynthetic process"/>
    <property type="evidence" value="ECO:0007669"/>
    <property type="project" value="InterPro"/>
</dbReference>
<accession>A0A850NW20</accession>